<accession>A0A1M7HIL0</accession>
<dbReference type="RefSeq" id="WP_079733533.1">
    <property type="nucleotide sequence ID" value="NZ_LT670848.1"/>
</dbReference>
<gene>
    <name evidence="1" type="ORF">SAMN05878281_0141</name>
</gene>
<dbReference type="CDD" id="cd19166">
    <property type="entry name" value="HemeO-bac"/>
    <property type="match status" value="1"/>
</dbReference>
<protein>
    <submittedName>
        <fullName evidence="1">Heme oxygenase/heme oxygenase</fullName>
    </submittedName>
</protein>
<dbReference type="Gene3D" id="1.20.910.10">
    <property type="entry name" value="Heme oxygenase-like"/>
    <property type="match status" value="1"/>
</dbReference>
<organism evidence="1 2">
    <name type="scientific">Salegentibacter salegens</name>
    <dbReference type="NCBI Taxonomy" id="143223"/>
    <lineage>
        <taxon>Bacteria</taxon>
        <taxon>Pseudomonadati</taxon>
        <taxon>Bacteroidota</taxon>
        <taxon>Flavobacteriia</taxon>
        <taxon>Flavobacteriales</taxon>
        <taxon>Flavobacteriaceae</taxon>
        <taxon>Salegentibacter</taxon>
    </lineage>
</organism>
<dbReference type="SUPFAM" id="SSF48613">
    <property type="entry name" value="Heme oxygenase-like"/>
    <property type="match status" value="1"/>
</dbReference>
<name>A0A1M7HIL0_9FLAO</name>
<dbReference type="Pfam" id="PF01126">
    <property type="entry name" value="Heme_oxygenase"/>
    <property type="match status" value="1"/>
</dbReference>
<dbReference type="InterPro" id="IPR016053">
    <property type="entry name" value="Haem_Oase-like"/>
</dbReference>
<proteinExistence type="predicted"/>
<reference evidence="2" key="1">
    <citation type="submission" date="2016-11" db="EMBL/GenBank/DDBJ databases">
        <authorList>
            <person name="Varghese N."/>
            <person name="Submissions S."/>
        </authorList>
    </citation>
    <scope>NUCLEOTIDE SEQUENCE [LARGE SCALE GENOMIC DNA]</scope>
    <source>
        <strain evidence="2">ACAM 48</strain>
    </source>
</reference>
<sequence>MLSNLRNATQKLHEELEKENLAGQIISHDISLEDYKLLLLQNYIAYKITEAEIAKYIPSYQSDKSDQLAKDLENLKVDTSISEEFQDKFNITSYEEALGAAYVVLGSALGGMYISKEIPNCPELNEISRPNFFNGDREGLKAWNKFVKKLKAEDFNETQIAVASKKAQETFEFFGSVFRETSLIVQNS</sequence>
<evidence type="ECO:0000313" key="1">
    <source>
        <dbReference type="EMBL" id="SHM27987.1"/>
    </source>
</evidence>
<dbReference type="GO" id="GO:0006788">
    <property type="term" value="P:heme oxidation"/>
    <property type="evidence" value="ECO:0007669"/>
    <property type="project" value="InterPro"/>
</dbReference>
<dbReference type="GO" id="GO:0004392">
    <property type="term" value="F:heme oxygenase (decyclizing) activity"/>
    <property type="evidence" value="ECO:0007669"/>
    <property type="project" value="InterPro"/>
</dbReference>
<keyword evidence="2" id="KW-1185">Reference proteome</keyword>
<dbReference type="AlphaFoldDB" id="A0A1M7HIL0"/>
<evidence type="ECO:0000313" key="2">
    <source>
        <dbReference type="Proteomes" id="UP000190235"/>
    </source>
</evidence>
<dbReference type="STRING" id="143223.SAMN05878281_0141"/>
<dbReference type="Proteomes" id="UP000190235">
    <property type="component" value="Chromosome I"/>
</dbReference>
<dbReference type="InterPro" id="IPR016084">
    <property type="entry name" value="Haem_Oase-like_multi-hlx"/>
</dbReference>
<dbReference type="OrthoDB" id="114943at2"/>
<dbReference type="EMBL" id="LT670848">
    <property type="protein sequence ID" value="SHM27987.1"/>
    <property type="molecule type" value="Genomic_DNA"/>
</dbReference>